<reference evidence="8 9" key="1">
    <citation type="submission" date="2024-04" db="EMBL/GenBank/DDBJ databases">
        <title>Novel species of the genus Ideonella isolated from streams.</title>
        <authorList>
            <person name="Lu H."/>
        </authorList>
    </citation>
    <scope>NUCLEOTIDE SEQUENCE [LARGE SCALE GENOMIC DNA]</scope>
    <source>
        <strain evidence="8 9">BYS139W</strain>
    </source>
</reference>
<proteinExistence type="inferred from homology"/>
<feature type="region of interest" description="Disordered" evidence="6">
    <location>
        <begin position="522"/>
        <end position="543"/>
    </location>
</feature>
<dbReference type="InterPro" id="IPR003798">
    <property type="entry name" value="DNA_recombination_RmuC"/>
</dbReference>
<keyword evidence="4" id="KW-0233">DNA recombination</keyword>
<accession>A0ABU9B5C4</accession>
<feature type="coiled-coil region" evidence="5">
    <location>
        <begin position="41"/>
        <end position="116"/>
    </location>
</feature>
<comment type="function">
    <text evidence="1">Involved in DNA recombination.</text>
</comment>
<sequence length="543" mass="58616">MPDSVLSTLAVALLIGVLLLLALLIFLVWRLAERPAAGIDAAALQALAAAQRQELVRLQQAQTQAQAEAERATRQELQATLGLFQRALQAQYGDQARTLNDQIDSLRTQQALLQQQLDHGQQQALAQQLQQSREAREAQDGASRLLAQAQAEALQRFGQLLGSQLQALSEGQAQRATELRTELQTQLGQIRGGLASALDGLRQDNTRQLEQMRATVDEKLQATLEARLGESFRQVAERLEQVHRGLGEMQLLARDVGALQRVLSNVKTRGVFGEVQLAALLEQVLTPQQYGVNVETVPGSGARVEFAIRLPGRGGAEAAGAGAAAGAPAADGALWLPIDAKFPREDHERLLDARERGDTPAIEVAARALEQRLRQEARRIRDKYLAAPWTTDFAILFLPTEGLYAEALQRPGLGEALQREHRVLLAGPTTLLALLNSLQMGFRTLALEQRSAEVWEVLGAVKTEFAKFGDVLARTRRKLEEAGNSIGAAEVRTRAMARRLRAVEALPEARVAQLLPPDEAAADALPAPAGPLSAGTDGSGAGA</sequence>
<evidence type="ECO:0000256" key="6">
    <source>
        <dbReference type="SAM" id="MobiDB-lite"/>
    </source>
</evidence>
<feature type="compositionally biased region" description="Low complexity" evidence="6">
    <location>
        <begin position="522"/>
        <end position="534"/>
    </location>
</feature>
<evidence type="ECO:0000256" key="5">
    <source>
        <dbReference type="SAM" id="Coils"/>
    </source>
</evidence>
<feature type="transmembrane region" description="Helical" evidence="7">
    <location>
        <begin position="6"/>
        <end position="29"/>
    </location>
</feature>
<dbReference type="EMBL" id="JBBUTF010000003">
    <property type="protein sequence ID" value="MEK8024934.1"/>
    <property type="molecule type" value="Genomic_DNA"/>
</dbReference>
<keyword evidence="9" id="KW-1185">Reference proteome</keyword>
<keyword evidence="7" id="KW-0472">Membrane</keyword>
<keyword evidence="3 5" id="KW-0175">Coiled coil</keyword>
<keyword evidence="7" id="KW-1133">Transmembrane helix</keyword>
<dbReference type="PANTHER" id="PTHR30563">
    <property type="entry name" value="DNA RECOMBINATION PROTEIN RMUC"/>
    <property type="match status" value="1"/>
</dbReference>
<dbReference type="RefSeq" id="WP_341372719.1">
    <property type="nucleotide sequence ID" value="NZ_JBBUTF010000003.1"/>
</dbReference>
<dbReference type="Proteomes" id="UP001368500">
    <property type="component" value="Unassembled WGS sequence"/>
</dbReference>
<evidence type="ECO:0000256" key="3">
    <source>
        <dbReference type="ARBA" id="ARBA00023054"/>
    </source>
</evidence>
<protein>
    <submittedName>
        <fullName evidence="8">DNA recombination protein RmuC</fullName>
    </submittedName>
</protein>
<evidence type="ECO:0000256" key="4">
    <source>
        <dbReference type="ARBA" id="ARBA00023172"/>
    </source>
</evidence>
<evidence type="ECO:0000256" key="2">
    <source>
        <dbReference type="ARBA" id="ARBA00009840"/>
    </source>
</evidence>
<keyword evidence="7" id="KW-0812">Transmembrane</keyword>
<comment type="similarity">
    <text evidence="2">Belongs to the RmuC family.</text>
</comment>
<dbReference type="Pfam" id="PF02646">
    <property type="entry name" value="RmuC"/>
    <property type="match status" value="1"/>
</dbReference>
<comment type="caution">
    <text evidence="8">The sequence shown here is derived from an EMBL/GenBank/DDBJ whole genome shotgun (WGS) entry which is preliminary data.</text>
</comment>
<name>A0ABU9B5C4_9BURK</name>
<evidence type="ECO:0000313" key="8">
    <source>
        <dbReference type="EMBL" id="MEK8024934.1"/>
    </source>
</evidence>
<evidence type="ECO:0000256" key="7">
    <source>
        <dbReference type="SAM" id="Phobius"/>
    </source>
</evidence>
<dbReference type="PANTHER" id="PTHR30563:SF0">
    <property type="entry name" value="DNA RECOMBINATION PROTEIN RMUC"/>
    <property type="match status" value="1"/>
</dbReference>
<organism evidence="8 9">
    <name type="scientific">Pseudaquabacterium rugosum</name>
    <dbReference type="NCBI Taxonomy" id="2984194"/>
    <lineage>
        <taxon>Bacteria</taxon>
        <taxon>Pseudomonadati</taxon>
        <taxon>Pseudomonadota</taxon>
        <taxon>Betaproteobacteria</taxon>
        <taxon>Burkholderiales</taxon>
        <taxon>Sphaerotilaceae</taxon>
        <taxon>Pseudaquabacterium</taxon>
    </lineage>
</organism>
<gene>
    <name evidence="8" type="primary">rmuC</name>
    <name evidence="8" type="ORF">AACH11_02995</name>
</gene>
<evidence type="ECO:0000313" key="9">
    <source>
        <dbReference type="Proteomes" id="UP001368500"/>
    </source>
</evidence>
<evidence type="ECO:0000256" key="1">
    <source>
        <dbReference type="ARBA" id="ARBA00003416"/>
    </source>
</evidence>